<keyword evidence="3" id="KW-1185">Reference proteome</keyword>
<protein>
    <submittedName>
        <fullName evidence="2">Uncharacterized protein</fullName>
    </submittedName>
</protein>
<proteinExistence type="predicted"/>
<evidence type="ECO:0000256" key="1">
    <source>
        <dbReference type="SAM" id="MobiDB-lite"/>
    </source>
</evidence>
<dbReference type="HOGENOM" id="CLU_623010_0_0_1"/>
<gene>
    <name evidence="2" type="ORF">LOTGIDRAFT_157834</name>
</gene>
<reference evidence="2 3" key="1">
    <citation type="journal article" date="2013" name="Nature">
        <title>Insights into bilaterian evolution from three spiralian genomes.</title>
        <authorList>
            <person name="Simakov O."/>
            <person name="Marletaz F."/>
            <person name="Cho S.J."/>
            <person name="Edsinger-Gonzales E."/>
            <person name="Havlak P."/>
            <person name="Hellsten U."/>
            <person name="Kuo D.H."/>
            <person name="Larsson T."/>
            <person name="Lv J."/>
            <person name="Arendt D."/>
            <person name="Savage R."/>
            <person name="Osoegawa K."/>
            <person name="de Jong P."/>
            <person name="Grimwood J."/>
            <person name="Chapman J.A."/>
            <person name="Shapiro H."/>
            <person name="Aerts A."/>
            <person name="Otillar R.P."/>
            <person name="Terry A.Y."/>
            <person name="Boore J.L."/>
            <person name="Grigoriev I.V."/>
            <person name="Lindberg D.R."/>
            <person name="Seaver E.C."/>
            <person name="Weisblat D.A."/>
            <person name="Putnam N.H."/>
            <person name="Rokhsar D.S."/>
        </authorList>
    </citation>
    <scope>NUCLEOTIDE SEQUENCE [LARGE SCALE GENOMIC DNA]</scope>
</reference>
<dbReference type="EMBL" id="KB200701">
    <property type="protein sequence ID" value="ESP00558.1"/>
    <property type="molecule type" value="Genomic_DNA"/>
</dbReference>
<evidence type="ECO:0000313" key="2">
    <source>
        <dbReference type="EMBL" id="ESP00558.1"/>
    </source>
</evidence>
<name>V4ATE8_LOTGI</name>
<dbReference type="OrthoDB" id="6141536at2759"/>
<evidence type="ECO:0000313" key="3">
    <source>
        <dbReference type="Proteomes" id="UP000030746"/>
    </source>
</evidence>
<feature type="region of interest" description="Disordered" evidence="1">
    <location>
        <begin position="268"/>
        <end position="293"/>
    </location>
</feature>
<dbReference type="GeneID" id="20237512"/>
<feature type="compositionally biased region" description="Polar residues" evidence="1">
    <location>
        <begin position="127"/>
        <end position="137"/>
    </location>
</feature>
<accession>V4ATE8</accession>
<feature type="compositionally biased region" description="Basic and acidic residues" evidence="1">
    <location>
        <begin position="401"/>
        <end position="418"/>
    </location>
</feature>
<organism evidence="2 3">
    <name type="scientific">Lottia gigantea</name>
    <name type="common">Giant owl limpet</name>
    <dbReference type="NCBI Taxonomy" id="225164"/>
    <lineage>
        <taxon>Eukaryota</taxon>
        <taxon>Metazoa</taxon>
        <taxon>Spiralia</taxon>
        <taxon>Lophotrochozoa</taxon>
        <taxon>Mollusca</taxon>
        <taxon>Gastropoda</taxon>
        <taxon>Patellogastropoda</taxon>
        <taxon>Lottioidea</taxon>
        <taxon>Lottiidae</taxon>
        <taxon>Lottia</taxon>
    </lineage>
</organism>
<feature type="compositionally biased region" description="Pro residues" evidence="1">
    <location>
        <begin position="430"/>
        <end position="440"/>
    </location>
</feature>
<feature type="region of interest" description="Disordered" evidence="1">
    <location>
        <begin position="356"/>
        <end position="387"/>
    </location>
</feature>
<dbReference type="RefSeq" id="XP_009048677.1">
    <property type="nucleotide sequence ID" value="XM_009050429.1"/>
</dbReference>
<feature type="region of interest" description="Disordered" evidence="1">
    <location>
        <begin position="113"/>
        <end position="157"/>
    </location>
</feature>
<dbReference type="KEGG" id="lgi:LOTGIDRAFT_157834"/>
<dbReference type="OMA" id="IMKEMVL"/>
<feature type="region of interest" description="Disordered" evidence="1">
    <location>
        <begin position="401"/>
        <end position="440"/>
    </location>
</feature>
<dbReference type="CTD" id="20237512"/>
<dbReference type="Proteomes" id="UP000030746">
    <property type="component" value="Unassembled WGS sequence"/>
</dbReference>
<dbReference type="AlphaFoldDB" id="V4ATE8"/>
<sequence>MDVIDIDGLRKRAQRTKTKIQSEILFGKVRHSEVNHLTVTRIVGSHVECQKRVQTYRADLTLTLNNIKRQQCQLRRTMVHYSRKLRHNRKEREERERKAKLEAEMKSLKLPPIVEEVEQNADDRQSDSGSEFDTNFQENEENVDKGDVADKHDVEQTSETVIPTIAVEVEGESNEEINKDGKDTEPTVELQETNPMDILTKNLQESCNDPPKVPEVSTDPNDFNIEMYSKKKRKRQKQTVNYSDLIKLRHSTSKKKLFSLVDKLSKVHGHQKVERASQNQLQPGSKEHEPERKTSIFYPINYGYDVPDEPEPEVEPPKIPLYEDTCTSLEKVPDLPYNNLFSAADNKFWRELHQTRRANERSTPTNGNEIESKQETKTERRRRRASDLPLLVADYSDMKNRALKTDSEHHCKSRERVYHSAKSRYRQPRLLPPISSPMKF</sequence>
<feature type="compositionally biased region" description="Basic and acidic residues" evidence="1">
    <location>
        <begin position="142"/>
        <end position="155"/>
    </location>
</feature>